<keyword evidence="1" id="KW-0472">Membrane</keyword>
<dbReference type="OrthoDB" id="10602792at2759"/>
<keyword evidence="1" id="KW-0812">Transmembrane</keyword>
<dbReference type="GeneID" id="39745265"/>
<reference evidence="3" key="1">
    <citation type="submission" date="2017-04" db="EMBL/GenBank/DDBJ databases">
        <title>Plasmodium gonderi genome.</title>
        <authorList>
            <person name="Arisue N."/>
            <person name="Honma H."/>
            <person name="Kawai S."/>
            <person name="Tougan T."/>
            <person name="Tanabe K."/>
            <person name="Horii T."/>
        </authorList>
    </citation>
    <scope>NUCLEOTIDE SEQUENCE [LARGE SCALE GENOMIC DNA]</scope>
    <source>
        <strain evidence="3">ATCC 30045</strain>
    </source>
</reference>
<keyword evidence="1" id="KW-1133">Transmembrane helix</keyword>
<feature type="transmembrane region" description="Helical" evidence="1">
    <location>
        <begin position="277"/>
        <end position="295"/>
    </location>
</feature>
<evidence type="ECO:0000256" key="1">
    <source>
        <dbReference type="SAM" id="Phobius"/>
    </source>
</evidence>
<name>A0A1Y1JTK4_PLAGO</name>
<dbReference type="AlphaFoldDB" id="A0A1Y1JTK4"/>
<dbReference type="Proteomes" id="UP000195521">
    <property type="component" value="Unassembled WGS sequence"/>
</dbReference>
<dbReference type="EMBL" id="BDQF01000334">
    <property type="protein sequence ID" value="GAW84457.1"/>
    <property type="molecule type" value="Genomic_DNA"/>
</dbReference>
<evidence type="ECO:0000313" key="2">
    <source>
        <dbReference type="EMBL" id="GAW84457.1"/>
    </source>
</evidence>
<gene>
    <name evidence="2" type="ORF">PGO_003080</name>
</gene>
<keyword evidence="3" id="KW-1185">Reference proteome</keyword>
<sequence length="348" mass="40839">MDVSDNGIQNINFDGIFPQCVYDFIVAQDAYVKIGQTLGLSFVCDNFGNAVKKNNKSSDFLFPCTNLGRCLYYINLKRNNDRCCKYFSYKFKELMKNKYNKCVTIKDCYQKLKNAKKNEKMSDILGICEGHIIEIDDDTYEIFNYLEKLYETVYKVTSKGYSCWRTEENMYKKYMTHLKSCKYKNDADFRDMLTMLNTRYIEICSSLEKIELFPRTPEAIPSQAQEGNPVNTTATVESEIVVKDIKQAEKTSPLRGTNSHQAVITKVGIISSTDTRFVILPFTISIIVFILYKYTRWGSFIQSRMRKIKNMFIKNENNEYRDIMDSFEKKYDVSKNRRHHISYIPENY</sequence>
<protein>
    <submittedName>
        <fullName evidence="2">Variable surface protein</fullName>
    </submittedName>
</protein>
<dbReference type="RefSeq" id="XP_028547046.1">
    <property type="nucleotide sequence ID" value="XM_028691245.1"/>
</dbReference>
<evidence type="ECO:0000313" key="3">
    <source>
        <dbReference type="Proteomes" id="UP000195521"/>
    </source>
</evidence>
<organism evidence="2 3">
    <name type="scientific">Plasmodium gonderi</name>
    <dbReference type="NCBI Taxonomy" id="77519"/>
    <lineage>
        <taxon>Eukaryota</taxon>
        <taxon>Sar</taxon>
        <taxon>Alveolata</taxon>
        <taxon>Apicomplexa</taxon>
        <taxon>Aconoidasida</taxon>
        <taxon>Haemosporida</taxon>
        <taxon>Plasmodiidae</taxon>
        <taxon>Plasmodium</taxon>
        <taxon>Plasmodium (Plasmodium)</taxon>
    </lineage>
</organism>
<comment type="caution">
    <text evidence="2">The sequence shown here is derived from an EMBL/GenBank/DDBJ whole genome shotgun (WGS) entry which is preliminary data.</text>
</comment>
<proteinExistence type="predicted"/>
<accession>A0A1Y1JTK4</accession>